<dbReference type="EMBL" id="WPHU01000007">
    <property type="protein sequence ID" value="MVA57969.1"/>
    <property type="molecule type" value="Genomic_DNA"/>
</dbReference>
<dbReference type="PANTHER" id="PTHR12599:SF0">
    <property type="entry name" value="PTERIN-4-ALPHA-CARBINOLAMINE DEHYDRATASE"/>
    <property type="match status" value="1"/>
</dbReference>
<evidence type="ECO:0000256" key="2">
    <source>
        <dbReference type="ARBA" id="ARBA00006472"/>
    </source>
</evidence>
<dbReference type="GeneID" id="60683696"/>
<dbReference type="HAMAP" id="MF_00434">
    <property type="entry name" value="Pterin_4_alpha"/>
    <property type="match status" value="1"/>
</dbReference>
<dbReference type="RefSeq" id="WP_060718892.1">
    <property type="nucleotide sequence ID" value="NZ_AP023268.1"/>
</dbReference>
<dbReference type="NCBIfam" id="NF002017">
    <property type="entry name" value="PRK00823.1-2"/>
    <property type="match status" value="1"/>
</dbReference>
<dbReference type="NCBIfam" id="NF002018">
    <property type="entry name" value="PRK00823.1-3"/>
    <property type="match status" value="1"/>
</dbReference>
<dbReference type="Pfam" id="PF01329">
    <property type="entry name" value="Pterin_4a"/>
    <property type="match status" value="1"/>
</dbReference>
<evidence type="ECO:0000256" key="1">
    <source>
        <dbReference type="ARBA" id="ARBA00001554"/>
    </source>
</evidence>
<protein>
    <recommendedName>
        <fullName evidence="4">Putative pterin-4-alpha-carbinolamine dehydratase</fullName>
        <shortName evidence="4">PHS</shortName>
        <ecNumber evidence="4">4.2.1.96</ecNumber>
    </recommendedName>
    <alternativeName>
        <fullName evidence="4">4-alpha-hydroxy-tetrahydropterin dehydratase</fullName>
    </alternativeName>
    <alternativeName>
        <fullName evidence="4">Pterin carbinolamine dehydratase</fullName>
        <shortName evidence="4">PCD</shortName>
    </alternativeName>
</protein>
<dbReference type="Proteomes" id="UP000436911">
    <property type="component" value="Unassembled WGS sequence"/>
</dbReference>
<comment type="similarity">
    <text evidence="2 4">Belongs to the pterin-4-alpha-carbinolamine dehydratase family.</text>
</comment>
<gene>
    <name evidence="5" type="ORF">DXT89_07740</name>
    <name evidence="7" type="ORF">GOZ88_17840</name>
    <name evidence="6" type="ORF">GOZ90_07590</name>
</gene>
<dbReference type="PANTHER" id="PTHR12599">
    <property type="entry name" value="PTERIN-4-ALPHA-CARBINOLAMINE DEHYDRATASE"/>
    <property type="match status" value="1"/>
</dbReference>
<dbReference type="EMBL" id="QUSG01000003">
    <property type="protein sequence ID" value="KAA3529810.1"/>
    <property type="molecule type" value="Genomic_DNA"/>
</dbReference>
<dbReference type="EMBL" id="WPHR01000004">
    <property type="protein sequence ID" value="MUZ72541.1"/>
    <property type="molecule type" value="Genomic_DNA"/>
</dbReference>
<comment type="catalytic activity">
    <reaction evidence="1 4">
        <text>(4aS,6R)-4a-hydroxy-L-erythro-5,6,7,8-tetrahydrobiopterin = (6R)-L-erythro-6,7-dihydrobiopterin + H2O</text>
        <dbReference type="Rhea" id="RHEA:11920"/>
        <dbReference type="ChEBI" id="CHEBI:15377"/>
        <dbReference type="ChEBI" id="CHEBI:15642"/>
        <dbReference type="ChEBI" id="CHEBI:43120"/>
        <dbReference type="EC" id="4.2.1.96"/>
    </reaction>
</comment>
<dbReference type="Gene3D" id="3.30.1360.20">
    <property type="entry name" value="Transcriptional coactivator/pterin dehydratase"/>
    <property type="match status" value="1"/>
</dbReference>
<evidence type="ECO:0000313" key="10">
    <source>
        <dbReference type="Proteomes" id="UP000477951"/>
    </source>
</evidence>
<dbReference type="EC" id="4.2.1.96" evidence="4"/>
<proteinExistence type="inferred from homology"/>
<dbReference type="SUPFAM" id="SSF55248">
    <property type="entry name" value="PCD-like"/>
    <property type="match status" value="1"/>
</dbReference>
<keyword evidence="3 4" id="KW-0456">Lyase</keyword>
<dbReference type="AlphaFoldDB" id="A0A109CR23"/>
<dbReference type="Proteomes" id="UP000477951">
    <property type="component" value="Unassembled WGS sequence"/>
</dbReference>
<dbReference type="OrthoDB" id="9794987at2"/>
<evidence type="ECO:0000313" key="6">
    <source>
        <dbReference type="EMBL" id="MUZ72541.1"/>
    </source>
</evidence>
<dbReference type="CDD" id="cd00914">
    <property type="entry name" value="PCD_DCoH_subfamily_b"/>
    <property type="match status" value="1"/>
</dbReference>
<organism evidence="6 10">
    <name type="scientific">Agrobacterium vitis</name>
    <name type="common">Rhizobium vitis</name>
    <dbReference type="NCBI Taxonomy" id="373"/>
    <lineage>
        <taxon>Bacteria</taxon>
        <taxon>Pseudomonadati</taxon>
        <taxon>Pseudomonadota</taxon>
        <taxon>Alphaproteobacteria</taxon>
        <taxon>Hyphomicrobiales</taxon>
        <taxon>Rhizobiaceae</taxon>
        <taxon>Rhizobium/Agrobacterium group</taxon>
        <taxon>Agrobacterium</taxon>
    </lineage>
</organism>
<name>A0A109CR23_AGRVI</name>
<accession>A0A109CR23</accession>
<sequence length="100" mass="11272">MRYERLAPDAIQGALRDVDGWSLSEQGDAITKEFSFDDFAQAFGFMTECAIIAEKMGHHPEWFNVYRRVDVKLTTHDVGGLTGHDLKLAAAMDQVAKRRV</sequence>
<reference evidence="9 10" key="2">
    <citation type="submission" date="2019-12" db="EMBL/GenBank/DDBJ databases">
        <title>Whole-genome sequencing of Allorhizobium vitis.</title>
        <authorList>
            <person name="Gan H.M."/>
            <person name="Szegedi E."/>
            <person name="Burr T."/>
            <person name="Savka M.A."/>
        </authorList>
    </citation>
    <scope>NUCLEOTIDE SEQUENCE [LARGE SCALE GENOMIC DNA]</scope>
    <source>
        <strain evidence="7 9">CG415</strain>
        <strain evidence="6 10">CG516</strain>
    </source>
</reference>
<comment type="caution">
    <text evidence="6">The sequence shown here is derived from an EMBL/GenBank/DDBJ whole genome shotgun (WGS) entry which is preliminary data.</text>
</comment>
<evidence type="ECO:0000313" key="7">
    <source>
        <dbReference type="EMBL" id="MVA57969.1"/>
    </source>
</evidence>
<reference evidence="5 8" key="1">
    <citation type="submission" date="2018-08" db="EMBL/GenBank/DDBJ databases">
        <title>Genome sequencing of Agrobacterium vitis strain ICMP 10754.</title>
        <authorList>
            <person name="Visnovsky S.B."/>
            <person name="Pitman A.R."/>
        </authorList>
    </citation>
    <scope>NUCLEOTIDE SEQUENCE [LARGE SCALE GENOMIC DNA]</scope>
    <source>
        <strain evidence="5 8">ICMP 10754</strain>
    </source>
</reference>
<evidence type="ECO:0000256" key="4">
    <source>
        <dbReference type="HAMAP-Rule" id="MF_00434"/>
    </source>
</evidence>
<dbReference type="GO" id="GO:0006729">
    <property type="term" value="P:tetrahydrobiopterin biosynthetic process"/>
    <property type="evidence" value="ECO:0007669"/>
    <property type="project" value="InterPro"/>
</dbReference>
<evidence type="ECO:0000256" key="3">
    <source>
        <dbReference type="ARBA" id="ARBA00023239"/>
    </source>
</evidence>
<dbReference type="Proteomes" id="UP000440716">
    <property type="component" value="Unassembled WGS sequence"/>
</dbReference>
<evidence type="ECO:0000313" key="9">
    <source>
        <dbReference type="Proteomes" id="UP000440716"/>
    </source>
</evidence>
<dbReference type="InterPro" id="IPR036428">
    <property type="entry name" value="PCD_sf"/>
</dbReference>
<evidence type="ECO:0000313" key="5">
    <source>
        <dbReference type="EMBL" id="KAA3529810.1"/>
    </source>
</evidence>
<dbReference type="GO" id="GO:0008124">
    <property type="term" value="F:4-alpha-hydroxytetrahydrobiopterin dehydratase activity"/>
    <property type="evidence" value="ECO:0007669"/>
    <property type="project" value="UniProtKB-UniRule"/>
</dbReference>
<evidence type="ECO:0000313" key="8">
    <source>
        <dbReference type="Proteomes" id="UP000436911"/>
    </source>
</evidence>
<dbReference type="InterPro" id="IPR001533">
    <property type="entry name" value="Pterin_deHydtase"/>
</dbReference>